<dbReference type="SMART" id="SM00389">
    <property type="entry name" value="HOX"/>
    <property type="match status" value="1"/>
</dbReference>
<dbReference type="Proteomes" id="UP000031668">
    <property type="component" value="Unassembled WGS sequence"/>
</dbReference>
<feature type="compositionally biased region" description="Polar residues" evidence="3">
    <location>
        <begin position="55"/>
        <end position="89"/>
    </location>
</feature>
<feature type="domain" description="Homeobox" evidence="4">
    <location>
        <begin position="88"/>
        <end position="148"/>
    </location>
</feature>
<dbReference type="GO" id="GO:0003677">
    <property type="term" value="F:DNA binding"/>
    <property type="evidence" value="ECO:0007669"/>
    <property type="project" value="UniProtKB-UniRule"/>
</dbReference>
<proteinExistence type="predicted"/>
<name>A0A0C2MRT6_THEKT</name>
<dbReference type="SUPFAM" id="SSF46689">
    <property type="entry name" value="Homeodomain-like"/>
    <property type="match status" value="1"/>
</dbReference>
<protein>
    <recommendedName>
        <fullName evidence="4">Homeobox domain-containing protein</fullName>
    </recommendedName>
</protein>
<keyword evidence="1 2" id="KW-0238">DNA-binding</keyword>
<dbReference type="Pfam" id="PF00046">
    <property type="entry name" value="Homeodomain"/>
    <property type="match status" value="1"/>
</dbReference>
<evidence type="ECO:0000256" key="2">
    <source>
        <dbReference type="RuleBase" id="RU000682"/>
    </source>
</evidence>
<dbReference type="Gene3D" id="1.10.10.60">
    <property type="entry name" value="Homeodomain-like"/>
    <property type="match status" value="1"/>
</dbReference>
<dbReference type="EMBL" id="JWZT01004259">
    <property type="protein sequence ID" value="KII64452.1"/>
    <property type="molecule type" value="Genomic_DNA"/>
</dbReference>
<sequence length="151" mass="17355">MIGLLNTQDSQCSQVTFDDSSVICSSDVSVSDCNMSTSTQCEPKNIDKYNIYTQRTSSTDPESSLSGYNENSFSSGSNNISMIDKSNSSQKRKCVKFSKKEISFLNEIFKEKPYPSPKDIKDISIWMEVSEYRIRKWWNAERARKRSQWPL</sequence>
<feature type="DNA-binding region" description="Homeobox" evidence="1">
    <location>
        <begin position="90"/>
        <end position="149"/>
    </location>
</feature>
<gene>
    <name evidence="5" type="ORF">RF11_03856</name>
</gene>
<accession>A0A0C2MRT6</accession>
<organism evidence="5 6">
    <name type="scientific">Thelohanellus kitauei</name>
    <name type="common">Myxosporean</name>
    <dbReference type="NCBI Taxonomy" id="669202"/>
    <lineage>
        <taxon>Eukaryota</taxon>
        <taxon>Metazoa</taxon>
        <taxon>Cnidaria</taxon>
        <taxon>Myxozoa</taxon>
        <taxon>Myxosporea</taxon>
        <taxon>Bivalvulida</taxon>
        <taxon>Platysporina</taxon>
        <taxon>Myxobolidae</taxon>
        <taxon>Thelohanellus</taxon>
    </lineage>
</organism>
<dbReference type="InterPro" id="IPR001356">
    <property type="entry name" value="HD"/>
</dbReference>
<dbReference type="InterPro" id="IPR009057">
    <property type="entry name" value="Homeodomain-like_sf"/>
</dbReference>
<dbReference type="PROSITE" id="PS50071">
    <property type="entry name" value="HOMEOBOX_2"/>
    <property type="match status" value="1"/>
</dbReference>
<keyword evidence="1 2" id="KW-0539">Nucleus</keyword>
<dbReference type="OrthoDB" id="1867783at2759"/>
<dbReference type="CDD" id="cd00086">
    <property type="entry name" value="homeodomain"/>
    <property type="match status" value="1"/>
</dbReference>
<evidence type="ECO:0000256" key="1">
    <source>
        <dbReference type="PROSITE-ProRule" id="PRU00108"/>
    </source>
</evidence>
<feature type="region of interest" description="Disordered" evidence="3">
    <location>
        <begin position="55"/>
        <end position="90"/>
    </location>
</feature>
<evidence type="ECO:0000313" key="5">
    <source>
        <dbReference type="EMBL" id="KII64452.1"/>
    </source>
</evidence>
<evidence type="ECO:0000313" key="6">
    <source>
        <dbReference type="Proteomes" id="UP000031668"/>
    </source>
</evidence>
<dbReference type="AlphaFoldDB" id="A0A0C2MRT6"/>
<keyword evidence="1 2" id="KW-0371">Homeobox</keyword>
<comment type="caution">
    <text evidence="5">The sequence shown here is derived from an EMBL/GenBank/DDBJ whole genome shotgun (WGS) entry which is preliminary data.</text>
</comment>
<reference evidence="5 6" key="1">
    <citation type="journal article" date="2014" name="Genome Biol. Evol.">
        <title>The genome of the myxosporean Thelohanellus kitauei shows adaptations to nutrient acquisition within its fish host.</title>
        <authorList>
            <person name="Yang Y."/>
            <person name="Xiong J."/>
            <person name="Zhou Z."/>
            <person name="Huo F."/>
            <person name="Miao W."/>
            <person name="Ran C."/>
            <person name="Liu Y."/>
            <person name="Zhang J."/>
            <person name="Feng J."/>
            <person name="Wang M."/>
            <person name="Wang M."/>
            <person name="Wang L."/>
            <person name="Yao B."/>
        </authorList>
    </citation>
    <scope>NUCLEOTIDE SEQUENCE [LARGE SCALE GENOMIC DNA]</scope>
    <source>
        <strain evidence="5">Wuqing</strain>
    </source>
</reference>
<keyword evidence="6" id="KW-1185">Reference proteome</keyword>
<dbReference type="GO" id="GO:0005634">
    <property type="term" value="C:nucleus"/>
    <property type="evidence" value="ECO:0007669"/>
    <property type="project" value="UniProtKB-SubCell"/>
</dbReference>
<comment type="subcellular location">
    <subcellularLocation>
        <location evidence="1 2">Nucleus</location>
    </subcellularLocation>
</comment>
<evidence type="ECO:0000259" key="4">
    <source>
        <dbReference type="PROSITE" id="PS50071"/>
    </source>
</evidence>
<evidence type="ECO:0000256" key="3">
    <source>
        <dbReference type="SAM" id="MobiDB-lite"/>
    </source>
</evidence>